<dbReference type="AlphaFoldDB" id="A0A9E7G6Z4"/>
<evidence type="ECO:0000256" key="1">
    <source>
        <dbReference type="ARBA" id="ARBA00022527"/>
    </source>
</evidence>
<sequence length="255" mass="28424">MEGEALFQTHENLEHLAMMEKVLGPLPQHMIVRANQRAEKYFRQGRGLRLDWPEGATSRESIRAVWRLPRLQVSQRSAKTKTTNGALYEFITSCDTEKGEPQASRYSCEEQYLVDLCLWPSTGNMLTSPQWFRVTAAEEADGGCCDGDHAARSGRGGNRAPPGRIRRARAVVAAQLRRLAAVGAAPGASASPPPRLQRVRREPSDYQMLLTWVLFAAKVYASIRSGSLAIIGVYTMVYCIQNAIKKSLPIRMNYV</sequence>
<dbReference type="Gene3D" id="1.10.510.10">
    <property type="entry name" value="Transferase(Phosphotransferase) domain 1"/>
    <property type="match status" value="1"/>
</dbReference>
<keyword evidence="7" id="KW-1185">Reference proteome</keyword>
<gene>
    <name evidence="6" type="ORF">MUK42_19323</name>
</gene>
<dbReference type="Proteomes" id="UP001055439">
    <property type="component" value="Chromosome 5"/>
</dbReference>
<dbReference type="GO" id="GO:0005524">
    <property type="term" value="F:ATP binding"/>
    <property type="evidence" value="ECO:0007669"/>
    <property type="project" value="UniProtKB-KW"/>
</dbReference>
<proteinExistence type="predicted"/>
<keyword evidence="4 6" id="KW-0418">Kinase</keyword>
<evidence type="ECO:0000256" key="2">
    <source>
        <dbReference type="ARBA" id="ARBA00022679"/>
    </source>
</evidence>
<evidence type="ECO:0000256" key="3">
    <source>
        <dbReference type="ARBA" id="ARBA00022741"/>
    </source>
</evidence>
<keyword evidence="2" id="KW-0808">Transferase</keyword>
<dbReference type="InterPro" id="IPR051175">
    <property type="entry name" value="CLK_kinases"/>
</dbReference>
<evidence type="ECO:0000313" key="7">
    <source>
        <dbReference type="Proteomes" id="UP001055439"/>
    </source>
</evidence>
<evidence type="ECO:0000313" key="6">
    <source>
        <dbReference type="EMBL" id="URE07352.1"/>
    </source>
</evidence>
<keyword evidence="1" id="KW-0723">Serine/threonine-protein kinase</keyword>
<name>A0A9E7G6Z4_9LILI</name>
<dbReference type="PANTHER" id="PTHR45646:SF12">
    <property type="entry name" value="SERINE_THREONINE-PROTEIN KINASE AFC1"/>
    <property type="match status" value="1"/>
</dbReference>
<reference evidence="6" key="1">
    <citation type="submission" date="2022-05" db="EMBL/GenBank/DDBJ databases">
        <title>The Musa troglodytarum L. genome provides insights into the mechanism of non-climacteric behaviour and enrichment of carotenoids.</title>
        <authorList>
            <person name="Wang J."/>
        </authorList>
    </citation>
    <scope>NUCLEOTIDE SEQUENCE</scope>
    <source>
        <tissue evidence="6">Leaf</tissue>
    </source>
</reference>
<dbReference type="EMBL" id="CP097507">
    <property type="protein sequence ID" value="URE07352.1"/>
    <property type="molecule type" value="Genomic_DNA"/>
</dbReference>
<organism evidence="6 7">
    <name type="scientific">Musa troglodytarum</name>
    <name type="common">fe'i banana</name>
    <dbReference type="NCBI Taxonomy" id="320322"/>
    <lineage>
        <taxon>Eukaryota</taxon>
        <taxon>Viridiplantae</taxon>
        <taxon>Streptophyta</taxon>
        <taxon>Embryophyta</taxon>
        <taxon>Tracheophyta</taxon>
        <taxon>Spermatophyta</taxon>
        <taxon>Magnoliopsida</taxon>
        <taxon>Liliopsida</taxon>
        <taxon>Zingiberales</taxon>
        <taxon>Musaceae</taxon>
        <taxon>Musa</taxon>
    </lineage>
</organism>
<dbReference type="GO" id="GO:0005634">
    <property type="term" value="C:nucleus"/>
    <property type="evidence" value="ECO:0007669"/>
    <property type="project" value="TreeGrafter"/>
</dbReference>
<keyword evidence="5" id="KW-0067">ATP-binding</keyword>
<dbReference type="OrthoDB" id="283111at2759"/>
<dbReference type="GO" id="GO:0004674">
    <property type="term" value="F:protein serine/threonine kinase activity"/>
    <property type="evidence" value="ECO:0007669"/>
    <property type="project" value="UniProtKB-KW"/>
</dbReference>
<dbReference type="PANTHER" id="PTHR45646">
    <property type="entry name" value="SERINE/THREONINE-PROTEIN KINASE DOA-RELATED"/>
    <property type="match status" value="1"/>
</dbReference>
<accession>A0A9E7G6Z4</accession>
<evidence type="ECO:0000256" key="4">
    <source>
        <dbReference type="ARBA" id="ARBA00022777"/>
    </source>
</evidence>
<keyword evidence="3" id="KW-0547">Nucleotide-binding</keyword>
<evidence type="ECO:0000256" key="5">
    <source>
        <dbReference type="ARBA" id="ARBA00022840"/>
    </source>
</evidence>
<protein>
    <submittedName>
        <fullName evidence="6">Serine threonine-protein kinase</fullName>
    </submittedName>
</protein>